<dbReference type="SUPFAM" id="SSF48726">
    <property type="entry name" value="Immunoglobulin"/>
    <property type="match status" value="1"/>
</dbReference>
<keyword evidence="2" id="KW-1064">Adaptive immunity</keyword>
<keyword evidence="1" id="KW-0732">Signal</keyword>
<organism evidence="7 8">
    <name type="scientific">Callorhinchus milii</name>
    <name type="common">Ghost shark</name>
    <dbReference type="NCBI Taxonomy" id="7868"/>
    <lineage>
        <taxon>Eukaryota</taxon>
        <taxon>Metazoa</taxon>
        <taxon>Chordata</taxon>
        <taxon>Craniata</taxon>
        <taxon>Vertebrata</taxon>
        <taxon>Chondrichthyes</taxon>
        <taxon>Holocephali</taxon>
        <taxon>Chimaeriformes</taxon>
        <taxon>Callorhinchidae</taxon>
        <taxon>Callorhinchus</taxon>
    </lineage>
</organism>
<dbReference type="GO" id="GO:0042101">
    <property type="term" value="C:T cell receptor complex"/>
    <property type="evidence" value="ECO:0007669"/>
    <property type="project" value="UniProtKB-KW"/>
</dbReference>
<sequence length="140" mass="16091">FCWEPLCQVRSNLCDGASVSQKAVPMVRKEGETVTFECTYSTSYSSYNLYWFRRYPGKQPEFIKSKSFTSLSISELVVSDSAVYDCAFIHTTVINCTASLVQKLRIYIIETSFAVSLWRHDSAHLFPQSIRHSLARVKIW</sequence>
<dbReference type="Ensembl" id="ENSCMIT00000013437.1">
    <property type="protein sequence ID" value="ENSCMIP00000013145.1"/>
    <property type="gene ID" value="ENSCMIG00000006635.1"/>
</dbReference>
<evidence type="ECO:0000256" key="2">
    <source>
        <dbReference type="ARBA" id="ARBA00023130"/>
    </source>
</evidence>
<dbReference type="PANTHER" id="PTHR19367:SF18">
    <property type="entry name" value="T CELL RECEPTOR ALPHA VARIABLE 16"/>
    <property type="match status" value="1"/>
</dbReference>
<reference evidence="8" key="3">
    <citation type="journal article" date="2014" name="Nature">
        <title>Elephant shark genome provides unique insights into gnathostome evolution.</title>
        <authorList>
            <consortium name="International Elephant Shark Genome Sequencing Consortium"/>
            <person name="Venkatesh B."/>
            <person name="Lee A.P."/>
            <person name="Ravi V."/>
            <person name="Maurya A.K."/>
            <person name="Lian M.M."/>
            <person name="Swann J.B."/>
            <person name="Ohta Y."/>
            <person name="Flajnik M.F."/>
            <person name="Sutoh Y."/>
            <person name="Kasahara M."/>
            <person name="Hoon S."/>
            <person name="Gangu V."/>
            <person name="Roy S.W."/>
            <person name="Irimia M."/>
            <person name="Korzh V."/>
            <person name="Kondrychyn I."/>
            <person name="Lim Z.W."/>
            <person name="Tay B.H."/>
            <person name="Tohari S."/>
            <person name="Kong K.W."/>
            <person name="Ho S."/>
            <person name="Lorente-Galdos B."/>
            <person name="Quilez J."/>
            <person name="Marques-Bonet T."/>
            <person name="Raney B.J."/>
            <person name="Ingham P.W."/>
            <person name="Tay A."/>
            <person name="Hillier L.W."/>
            <person name="Minx P."/>
            <person name="Boehm T."/>
            <person name="Wilson R.K."/>
            <person name="Brenner S."/>
            <person name="Warren W.C."/>
        </authorList>
    </citation>
    <scope>NUCLEOTIDE SEQUENCE [LARGE SCALE GENOMIC DNA]</scope>
</reference>
<dbReference type="InterPro" id="IPR051287">
    <property type="entry name" value="TCR_variable_region"/>
</dbReference>
<evidence type="ECO:0000256" key="1">
    <source>
        <dbReference type="ARBA" id="ARBA00022729"/>
    </source>
</evidence>
<protein>
    <recommendedName>
        <fullName evidence="6">Ig-like domain-containing protein</fullName>
    </recommendedName>
</protein>
<dbReference type="PANTHER" id="PTHR19367">
    <property type="entry name" value="T-CELL RECEPTOR ALPHA CHAIN V REGION"/>
    <property type="match status" value="1"/>
</dbReference>
<reference evidence="8" key="2">
    <citation type="journal article" date="2007" name="PLoS Biol.">
        <title>Survey sequencing and comparative analysis of the elephant shark (Callorhinchus milii) genome.</title>
        <authorList>
            <person name="Venkatesh B."/>
            <person name="Kirkness E.F."/>
            <person name="Loh Y.H."/>
            <person name="Halpern A.L."/>
            <person name="Lee A.P."/>
            <person name="Johnson J."/>
            <person name="Dandona N."/>
            <person name="Viswanathan L.D."/>
            <person name="Tay A."/>
            <person name="Venter J.C."/>
            <person name="Strausberg R.L."/>
            <person name="Brenner S."/>
        </authorList>
    </citation>
    <scope>NUCLEOTIDE SEQUENCE [LARGE SCALE GENOMIC DNA]</scope>
</reference>
<keyword evidence="3" id="KW-0675">Receptor</keyword>
<feature type="domain" description="Ig-like" evidence="6">
    <location>
        <begin position="5"/>
        <end position="101"/>
    </location>
</feature>
<proteinExistence type="predicted"/>
<dbReference type="SMART" id="SM00409">
    <property type="entry name" value="IG"/>
    <property type="match status" value="1"/>
</dbReference>
<evidence type="ECO:0000256" key="3">
    <source>
        <dbReference type="ARBA" id="ARBA00023170"/>
    </source>
</evidence>
<dbReference type="InterPro" id="IPR013106">
    <property type="entry name" value="Ig_V-set"/>
</dbReference>
<dbReference type="InParanoid" id="A0A4W3HCT1"/>
<evidence type="ECO:0000313" key="8">
    <source>
        <dbReference type="Proteomes" id="UP000314986"/>
    </source>
</evidence>
<dbReference type="GeneTree" id="ENSGT00970000196773"/>
<dbReference type="STRING" id="7868.ENSCMIP00000013145"/>
<keyword evidence="5" id="KW-0391">Immunity</keyword>
<keyword evidence="4" id="KW-0393">Immunoglobulin domain</keyword>
<dbReference type="InterPro" id="IPR003599">
    <property type="entry name" value="Ig_sub"/>
</dbReference>
<reference evidence="7" key="4">
    <citation type="submission" date="2025-08" db="UniProtKB">
        <authorList>
            <consortium name="Ensembl"/>
        </authorList>
    </citation>
    <scope>IDENTIFICATION</scope>
</reference>
<name>A0A4W3HCT1_CALMI</name>
<dbReference type="Proteomes" id="UP000314986">
    <property type="component" value="Unassembled WGS sequence"/>
</dbReference>
<dbReference type="InterPro" id="IPR013783">
    <property type="entry name" value="Ig-like_fold"/>
</dbReference>
<evidence type="ECO:0000256" key="5">
    <source>
        <dbReference type="ARBA" id="ARBA00043266"/>
    </source>
</evidence>
<dbReference type="GO" id="GO:0002250">
    <property type="term" value="P:adaptive immune response"/>
    <property type="evidence" value="ECO:0007669"/>
    <property type="project" value="UniProtKB-KW"/>
</dbReference>
<dbReference type="InterPro" id="IPR007110">
    <property type="entry name" value="Ig-like_dom"/>
</dbReference>
<evidence type="ECO:0000256" key="4">
    <source>
        <dbReference type="ARBA" id="ARBA00023319"/>
    </source>
</evidence>
<dbReference type="AlphaFoldDB" id="A0A4W3HCT1"/>
<evidence type="ECO:0000313" key="7">
    <source>
        <dbReference type="Ensembl" id="ENSCMIP00000013145.1"/>
    </source>
</evidence>
<accession>A0A4W3HCT1</accession>
<keyword evidence="5" id="KW-1279">T cell receptor</keyword>
<dbReference type="SMART" id="SM00406">
    <property type="entry name" value="IGv"/>
    <property type="match status" value="1"/>
</dbReference>
<keyword evidence="8" id="KW-1185">Reference proteome</keyword>
<evidence type="ECO:0000259" key="6">
    <source>
        <dbReference type="PROSITE" id="PS50835"/>
    </source>
</evidence>
<dbReference type="InterPro" id="IPR036179">
    <property type="entry name" value="Ig-like_dom_sf"/>
</dbReference>
<dbReference type="PROSITE" id="PS50835">
    <property type="entry name" value="IG_LIKE"/>
    <property type="match status" value="1"/>
</dbReference>
<dbReference type="Gene3D" id="2.60.40.10">
    <property type="entry name" value="Immunoglobulins"/>
    <property type="match status" value="1"/>
</dbReference>
<reference evidence="7" key="5">
    <citation type="submission" date="2025-09" db="UniProtKB">
        <authorList>
            <consortium name="Ensembl"/>
        </authorList>
    </citation>
    <scope>IDENTIFICATION</scope>
</reference>
<reference evidence="8" key="1">
    <citation type="journal article" date="2006" name="Science">
        <title>Ancient noncoding elements conserved in the human genome.</title>
        <authorList>
            <person name="Venkatesh B."/>
            <person name="Kirkness E.F."/>
            <person name="Loh Y.H."/>
            <person name="Halpern A.L."/>
            <person name="Lee A.P."/>
            <person name="Johnson J."/>
            <person name="Dandona N."/>
            <person name="Viswanathan L.D."/>
            <person name="Tay A."/>
            <person name="Venter J.C."/>
            <person name="Strausberg R.L."/>
            <person name="Brenner S."/>
        </authorList>
    </citation>
    <scope>NUCLEOTIDE SEQUENCE [LARGE SCALE GENOMIC DNA]</scope>
</reference>